<dbReference type="OrthoDB" id="10438830at2759"/>
<dbReference type="Proteomes" id="UP000244803">
    <property type="component" value="Chromosome 3"/>
</dbReference>
<dbReference type="AlphaFoldDB" id="A0A976QRG0"/>
<proteinExistence type="predicted"/>
<evidence type="ECO:0000313" key="2">
    <source>
        <dbReference type="Proteomes" id="UP000244803"/>
    </source>
</evidence>
<gene>
    <name evidence="1" type="ORF">MACJ_002541</name>
</gene>
<reference evidence="1" key="1">
    <citation type="submission" date="2022-07" db="EMBL/GenBank/DDBJ databases">
        <title>Evaluation of T. orientalis genome assembly methods using nanopore sequencing and analysis of variation between genomes.</title>
        <authorList>
            <person name="Yam J."/>
            <person name="Micallef M.L."/>
            <person name="Liu M."/>
            <person name="Djordjevic S.P."/>
            <person name="Bogema D.R."/>
            <person name="Jenkins C."/>
        </authorList>
    </citation>
    <scope>NUCLEOTIDE SEQUENCE</scope>
    <source>
        <strain evidence="1">Fish Creek</strain>
    </source>
</reference>
<accession>A0A976QRG0</accession>
<organism evidence="1 2">
    <name type="scientific">Theileria orientalis</name>
    <dbReference type="NCBI Taxonomy" id="68886"/>
    <lineage>
        <taxon>Eukaryota</taxon>
        <taxon>Sar</taxon>
        <taxon>Alveolata</taxon>
        <taxon>Apicomplexa</taxon>
        <taxon>Aconoidasida</taxon>
        <taxon>Piroplasmida</taxon>
        <taxon>Theileriidae</taxon>
        <taxon>Theileria</taxon>
    </lineage>
</organism>
<sequence length="234" mass="27535">MGNSKSGLHIDFSNKSGAEEVPEYYTLKISNKPYEEGKNYIKVTYNIDYHTKIPFFGFHYFCAGQFYIFIRNKDEYVFTHTPYYASDVLKSIDVYFSVLNPDEPLLVTFHTTEPKTYNYVYRTFKKIAIFYSNDMKIYASKQPLNSDLVTELSNLSNGVFFHTSTGRSTDLKRIPKEHDKRYYVGTDEKFHRVIFTCTGNNRSSNLYIDTLFRKKRLRILLIGRQKVRRTVSVL</sequence>
<protein>
    <submittedName>
        <fullName evidence="1">Uncharacterized protein</fullName>
    </submittedName>
</protein>
<dbReference type="EMBL" id="CP056066">
    <property type="protein sequence ID" value="UKJ89293.2"/>
    <property type="molecule type" value="Genomic_DNA"/>
</dbReference>
<name>A0A976QRG0_THEOR</name>
<evidence type="ECO:0000313" key="1">
    <source>
        <dbReference type="EMBL" id="UKJ89293.2"/>
    </source>
</evidence>